<reference evidence="3" key="2">
    <citation type="submission" date="2025-08" db="UniProtKB">
        <authorList>
            <consortium name="RefSeq"/>
        </authorList>
    </citation>
    <scope>IDENTIFICATION</scope>
    <source>
        <tissue evidence="3">Leaf</tissue>
    </source>
</reference>
<keyword evidence="1" id="KW-0472">Membrane</keyword>
<name>A0ABM3R9I9_SPIOL</name>
<dbReference type="Proteomes" id="UP000813463">
    <property type="component" value="Chromosome 1"/>
</dbReference>
<keyword evidence="1" id="KW-0812">Transmembrane</keyword>
<keyword evidence="1" id="KW-1133">Transmembrane helix</keyword>
<dbReference type="GeneID" id="130467704"/>
<dbReference type="RefSeq" id="XP_056692278.1">
    <property type="nucleotide sequence ID" value="XM_056836300.1"/>
</dbReference>
<proteinExistence type="predicted"/>
<reference evidence="2" key="1">
    <citation type="journal article" date="2021" name="Nat. Commun.">
        <title>Genomic analyses provide insights into spinach domestication and the genetic basis of agronomic traits.</title>
        <authorList>
            <person name="Cai X."/>
            <person name="Sun X."/>
            <person name="Xu C."/>
            <person name="Sun H."/>
            <person name="Wang X."/>
            <person name="Ge C."/>
            <person name="Zhang Z."/>
            <person name="Wang Q."/>
            <person name="Fei Z."/>
            <person name="Jiao C."/>
            <person name="Wang Q."/>
        </authorList>
    </citation>
    <scope>NUCLEOTIDE SEQUENCE [LARGE SCALE GENOMIC DNA]</scope>
    <source>
        <strain evidence="2">cv. Varoflay</strain>
    </source>
</reference>
<evidence type="ECO:0000313" key="2">
    <source>
        <dbReference type="Proteomes" id="UP000813463"/>
    </source>
</evidence>
<gene>
    <name evidence="3" type="primary">LOC130467704</name>
</gene>
<evidence type="ECO:0000313" key="3">
    <source>
        <dbReference type="RefSeq" id="XP_056692278.1"/>
    </source>
</evidence>
<organism evidence="2 3">
    <name type="scientific">Spinacia oleracea</name>
    <name type="common">Spinach</name>
    <dbReference type="NCBI Taxonomy" id="3562"/>
    <lineage>
        <taxon>Eukaryota</taxon>
        <taxon>Viridiplantae</taxon>
        <taxon>Streptophyta</taxon>
        <taxon>Embryophyta</taxon>
        <taxon>Tracheophyta</taxon>
        <taxon>Spermatophyta</taxon>
        <taxon>Magnoliopsida</taxon>
        <taxon>eudicotyledons</taxon>
        <taxon>Gunneridae</taxon>
        <taxon>Pentapetalae</taxon>
        <taxon>Caryophyllales</taxon>
        <taxon>Chenopodiaceae</taxon>
        <taxon>Chenopodioideae</taxon>
        <taxon>Anserineae</taxon>
        <taxon>Spinacia</taxon>
    </lineage>
</organism>
<sequence length="181" mass="20596">MENENGKHVLKFDQQMTECMMSQVRSLQLYKFISRVPVIHPNKRKQQVVAMLCAVVLIALTTSVAHAQISSDCQEHINGVLESLKNDNQMLETDYFGAIQNSLSHFTDAEPSELTGQCLSSSMPFLPITEECEVQFDVVFKTLEEANQKIQDDDFYHTMSTEVIKSLTKQYQLLRSKCSLP</sequence>
<accession>A0ABM3R9I9</accession>
<evidence type="ECO:0000256" key="1">
    <source>
        <dbReference type="SAM" id="Phobius"/>
    </source>
</evidence>
<feature type="transmembrane region" description="Helical" evidence="1">
    <location>
        <begin position="48"/>
        <end position="69"/>
    </location>
</feature>
<protein>
    <submittedName>
        <fullName evidence="3">Uncharacterized protein isoform X1</fullName>
    </submittedName>
</protein>
<keyword evidence="2" id="KW-1185">Reference proteome</keyword>